<feature type="transmembrane region" description="Helical" evidence="6">
    <location>
        <begin position="12"/>
        <end position="31"/>
    </location>
</feature>
<dbReference type="OrthoDB" id="3243324at2"/>
<name>A0A285US22_9STAP</name>
<evidence type="ECO:0000256" key="5">
    <source>
        <dbReference type="ARBA" id="ARBA00023136"/>
    </source>
</evidence>
<gene>
    <name evidence="8" type="ORF">SAMN05878391_1994</name>
</gene>
<accession>A0A285US22</accession>
<evidence type="ECO:0000259" key="7">
    <source>
        <dbReference type="Pfam" id="PF13396"/>
    </source>
</evidence>
<organism evidence="8 9">
    <name type="scientific">Salinicoccus kekensis</name>
    <dbReference type="NCBI Taxonomy" id="714307"/>
    <lineage>
        <taxon>Bacteria</taxon>
        <taxon>Bacillati</taxon>
        <taxon>Bacillota</taxon>
        <taxon>Bacilli</taxon>
        <taxon>Bacillales</taxon>
        <taxon>Staphylococcaceae</taxon>
        <taxon>Salinicoccus</taxon>
    </lineage>
</organism>
<reference evidence="9" key="1">
    <citation type="submission" date="2017-08" db="EMBL/GenBank/DDBJ databases">
        <authorList>
            <person name="Varghese N."/>
            <person name="Submissions S."/>
        </authorList>
    </citation>
    <scope>NUCLEOTIDE SEQUENCE [LARGE SCALE GENOMIC DNA]</scope>
    <source>
        <strain evidence="9">DSM 23173</strain>
    </source>
</reference>
<sequence>MNNEINELLPFLIPLAALQLILMITALVMAARQETFKYLNKPVWVLIIILFNLIGPILYFVLERR</sequence>
<evidence type="ECO:0000256" key="1">
    <source>
        <dbReference type="ARBA" id="ARBA00004651"/>
    </source>
</evidence>
<dbReference type="GO" id="GO:0005886">
    <property type="term" value="C:plasma membrane"/>
    <property type="evidence" value="ECO:0007669"/>
    <property type="project" value="UniProtKB-SubCell"/>
</dbReference>
<evidence type="ECO:0000313" key="8">
    <source>
        <dbReference type="EMBL" id="SOC43476.1"/>
    </source>
</evidence>
<dbReference type="Pfam" id="PF13396">
    <property type="entry name" value="PLDc_N"/>
    <property type="match status" value="1"/>
</dbReference>
<keyword evidence="2" id="KW-1003">Cell membrane</keyword>
<keyword evidence="4 6" id="KW-1133">Transmembrane helix</keyword>
<evidence type="ECO:0000313" key="9">
    <source>
        <dbReference type="Proteomes" id="UP000219412"/>
    </source>
</evidence>
<evidence type="ECO:0000256" key="2">
    <source>
        <dbReference type="ARBA" id="ARBA00022475"/>
    </source>
</evidence>
<feature type="transmembrane region" description="Helical" evidence="6">
    <location>
        <begin position="43"/>
        <end position="62"/>
    </location>
</feature>
<evidence type="ECO:0000256" key="4">
    <source>
        <dbReference type="ARBA" id="ARBA00022989"/>
    </source>
</evidence>
<dbReference type="EMBL" id="OBQF01000005">
    <property type="protein sequence ID" value="SOC43476.1"/>
    <property type="molecule type" value="Genomic_DNA"/>
</dbReference>
<dbReference type="Proteomes" id="UP000219412">
    <property type="component" value="Unassembled WGS sequence"/>
</dbReference>
<proteinExistence type="predicted"/>
<keyword evidence="9" id="KW-1185">Reference proteome</keyword>
<evidence type="ECO:0000256" key="6">
    <source>
        <dbReference type="SAM" id="Phobius"/>
    </source>
</evidence>
<dbReference type="InterPro" id="IPR027379">
    <property type="entry name" value="CLS_N"/>
</dbReference>
<dbReference type="AlphaFoldDB" id="A0A285US22"/>
<keyword evidence="5 6" id="KW-0472">Membrane</keyword>
<comment type="subcellular location">
    <subcellularLocation>
        <location evidence="1">Cell membrane</location>
        <topology evidence="1">Multi-pass membrane protein</topology>
    </subcellularLocation>
</comment>
<protein>
    <submittedName>
        <fullName evidence="8">Phospholipase D-like protein</fullName>
    </submittedName>
</protein>
<feature type="domain" description="Cardiolipin synthase N-terminal" evidence="7">
    <location>
        <begin position="21"/>
        <end position="62"/>
    </location>
</feature>
<dbReference type="RefSeq" id="WP_097041655.1">
    <property type="nucleotide sequence ID" value="NZ_OBQF01000005.1"/>
</dbReference>
<keyword evidence="3 6" id="KW-0812">Transmembrane</keyword>
<evidence type="ECO:0000256" key="3">
    <source>
        <dbReference type="ARBA" id="ARBA00022692"/>
    </source>
</evidence>